<evidence type="ECO:0000313" key="2">
    <source>
        <dbReference type="Proteomes" id="UP001632038"/>
    </source>
</evidence>
<accession>A0ABD3DMY6</accession>
<dbReference type="EMBL" id="JAVIJP010000016">
    <property type="protein sequence ID" value="KAL3643658.1"/>
    <property type="molecule type" value="Genomic_DNA"/>
</dbReference>
<protein>
    <submittedName>
        <fullName evidence="1">Uncharacterized protein</fullName>
    </submittedName>
</protein>
<name>A0ABD3DMY6_9LAMI</name>
<dbReference type="Proteomes" id="UP001632038">
    <property type="component" value="Unassembled WGS sequence"/>
</dbReference>
<sequence length="116" mass="12968">MLRRFVQRRMGEGLRTALQGGVLRSVCCCDSKLRSTRSGVDLGLIEAWIFKIWSTFCHSIRSWLKAGGCSCAPTLLRCGTSVDEARDRTLKDAVEFRQAKMWIWEDLDGAAVKVGA</sequence>
<gene>
    <name evidence="1" type="ORF">CASFOL_014473</name>
</gene>
<comment type="caution">
    <text evidence="1">The sequence shown here is derived from an EMBL/GenBank/DDBJ whole genome shotgun (WGS) entry which is preliminary data.</text>
</comment>
<reference evidence="2" key="1">
    <citation type="journal article" date="2024" name="IScience">
        <title>Strigolactones Initiate the Formation of Haustorium-like Structures in Castilleja.</title>
        <authorList>
            <person name="Buerger M."/>
            <person name="Peterson D."/>
            <person name="Chory J."/>
        </authorList>
    </citation>
    <scope>NUCLEOTIDE SEQUENCE [LARGE SCALE GENOMIC DNA]</scope>
</reference>
<organism evidence="1 2">
    <name type="scientific">Castilleja foliolosa</name>
    <dbReference type="NCBI Taxonomy" id="1961234"/>
    <lineage>
        <taxon>Eukaryota</taxon>
        <taxon>Viridiplantae</taxon>
        <taxon>Streptophyta</taxon>
        <taxon>Embryophyta</taxon>
        <taxon>Tracheophyta</taxon>
        <taxon>Spermatophyta</taxon>
        <taxon>Magnoliopsida</taxon>
        <taxon>eudicotyledons</taxon>
        <taxon>Gunneridae</taxon>
        <taxon>Pentapetalae</taxon>
        <taxon>asterids</taxon>
        <taxon>lamiids</taxon>
        <taxon>Lamiales</taxon>
        <taxon>Orobanchaceae</taxon>
        <taxon>Pedicularideae</taxon>
        <taxon>Castillejinae</taxon>
        <taxon>Castilleja</taxon>
    </lineage>
</organism>
<dbReference type="AlphaFoldDB" id="A0ABD3DMY6"/>
<proteinExistence type="predicted"/>
<evidence type="ECO:0000313" key="1">
    <source>
        <dbReference type="EMBL" id="KAL3643658.1"/>
    </source>
</evidence>
<keyword evidence="2" id="KW-1185">Reference proteome</keyword>